<dbReference type="AlphaFoldDB" id="A0A1I3QXA0"/>
<comment type="similarity">
    <text evidence="5 6">Belongs to the autoinducer synthase family.</text>
</comment>
<dbReference type="GO" id="GO:0009372">
    <property type="term" value="P:quorum sensing"/>
    <property type="evidence" value="ECO:0007669"/>
    <property type="project" value="UniProtKB-UniRule"/>
</dbReference>
<dbReference type="PRINTS" id="PR01549">
    <property type="entry name" value="AUTOINDCRSYN"/>
</dbReference>
<evidence type="ECO:0000256" key="2">
    <source>
        <dbReference type="ARBA" id="ARBA00022679"/>
    </source>
</evidence>
<evidence type="ECO:0000313" key="8">
    <source>
        <dbReference type="Proteomes" id="UP000199110"/>
    </source>
</evidence>
<accession>A0A1I3QXA0</accession>
<comment type="catalytic activity">
    <reaction evidence="6">
        <text>a fatty acyl-[ACP] + S-adenosyl-L-methionine = an N-acyl-L-homoserine lactone + S-methyl-5'-thioadenosine + holo-[ACP] + H(+)</text>
        <dbReference type="Rhea" id="RHEA:10096"/>
        <dbReference type="Rhea" id="RHEA-COMP:9685"/>
        <dbReference type="Rhea" id="RHEA-COMP:14125"/>
        <dbReference type="ChEBI" id="CHEBI:15378"/>
        <dbReference type="ChEBI" id="CHEBI:17509"/>
        <dbReference type="ChEBI" id="CHEBI:55474"/>
        <dbReference type="ChEBI" id="CHEBI:59789"/>
        <dbReference type="ChEBI" id="CHEBI:64479"/>
        <dbReference type="ChEBI" id="CHEBI:138651"/>
        <dbReference type="EC" id="2.3.1.184"/>
    </reaction>
</comment>
<dbReference type="Gene3D" id="3.40.630.30">
    <property type="match status" value="1"/>
</dbReference>
<reference evidence="7 8" key="1">
    <citation type="submission" date="2016-10" db="EMBL/GenBank/DDBJ databases">
        <authorList>
            <person name="de Groot N.N."/>
        </authorList>
    </citation>
    <scope>NUCLEOTIDE SEQUENCE [LARGE SCALE GENOMIC DNA]</scope>
    <source>
        <strain evidence="7 8">DSM 19073</strain>
    </source>
</reference>
<dbReference type="PANTHER" id="PTHR39322">
    <property type="entry name" value="ACYL-HOMOSERINE-LACTONE SYNTHASE"/>
    <property type="match status" value="1"/>
</dbReference>
<dbReference type="Pfam" id="PF00765">
    <property type="entry name" value="Autoind_synth"/>
    <property type="match status" value="1"/>
</dbReference>
<dbReference type="STRING" id="390807.SAMN04488095_2702"/>
<evidence type="ECO:0000256" key="5">
    <source>
        <dbReference type="PROSITE-ProRule" id="PRU00533"/>
    </source>
</evidence>
<dbReference type="EC" id="2.3.1.184" evidence="6"/>
<keyword evidence="8" id="KW-1185">Reference proteome</keyword>
<keyword evidence="4 5" id="KW-0071">Autoinducer synthesis</keyword>
<keyword evidence="1 5" id="KW-0673">Quorum sensing</keyword>
<dbReference type="PANTHER" id="PTHR39322:SF1">
    <property type="entry name" value="ISOVALERYL-HOMOSERINE LACTONE SYNTHASE"/>
    <property type="match status" value="1"/>
</dbReference>
<dbReference type="EMBL" id="FORA01000003">
    <property type="protein sequence ID" value="SFJ38535.1"/>
    <property type="molecule type" value="Genomic_DNA"/>
</dbReference>
<dbReference type="OrthoDB" id="6169313at2"/>
<dbReference type="RefSeq" id="WP_092781630.1">
    <property type="nucleotide sequence ID" value="NZ_FORA01000003.1"/>
</dbReference>
<evidence type="ECO:0000313" key="7">
    <source>
        <dbReference type="EMBL" id="SFJ38535.1"/>
    </source>
</evidence>
<sequence>MIRFLRASELEHHSDLAASMFRDRTKQFRDRMGWDVTVDQLGWETDQYDALNPIYVIAENSDGLHAGSMRFLPTSGRTMLDEIFPQLKGGRTLSSHRIWECTRFCLSPGAGADTARLMLVAGQELGLSMGLSHSVGVFDRPMVRVYRRLGWEPEVLGTENGISAGIWELSRATMSRMCEAAGIDPSLLRKWCDAARIDVTTGNGTQALPVSA</sequence>
<evidence type="ECO:0000256" key="4">
    <source>
        <dbReference type="ARBA" id="ARBA00022929"/>
    </source>
</evidence>
<dbReference type="Proteomes" id="UP000199110">
    <property type="component" value="Unassembled WGS sequence"/>
</dbReference>
<dbReference type="PROSITE" id="PS51187">
    <property type="entry name" value="AUTOINDUCER_SYNTH_2"/>
    <property type="match status" value="1"/>
</dbReference>
<proteinExistence type="inferred from homology"/>
<evidence type="ECO:0000256" key="1">
    <source>
        <dbReference type="ARBA" id="ARBA00022654"/>
    </source>
</evidence>
<dbReference type="GO" id="GO:0007165">
    <property type="term" value="P:signal transduction"/>
    <property type="evidence" value="ECO:0007669"/>
    <property type="project" value="TreeGrafter"/>
</dbReference>
<dbReference type="InterPro" id="IPR016181">
    <property type="entry name" value="Acyl_CoA_acyltransferase"/>
</dbReference>
<gene>
    <name evidence="7" type="ORF">SAMN04488095_2702</name>
</gene>
<protein>
    <recommendedName>
        <fullName evidence="6">Acyl-homoserine-lactone synthase</fullName>
        <ecNumber evidence="6">2.3.1.184</ecNumber>
    </recommendedName>
    <alternativeName>
        <fullName evidence="6">Autoinducer synthesis protein</fullName>
    </alternativeName>
</protein>
<organism evidence="7 8">
    <name type="scientific">Jannaschia pohangensis</name>
    <dbReference type="NCBI Taxonomy" id="390807"/>
    <lineage>
        <taxon>Bacteria</taxon>
        <taxon>Pseudomonadati</taxon>
        <taxon>Pseudomonadota</taxon>
        <taxon>Alphaproteobacteria</taxon>
        <taxon>Rhodobacterales</taxon>
        <taxon>Roseobacteraceae</taxon>
        <taxon>Jannaschia</taxon>
    </lineage>
</organism>
<dbReference type="InterPro" id="IPR001690">
    <property type="entry name" value="Autoind_synthase"/>
</dbReference>
<dbReference type="SUPFAM" id="SSF55729">
    <property type="entry name" value="Acyl-CoA N-acyltransferases (Nat)"/>
    <property type="match status" value="1"/>
</dbReference>
<keyword evidence="3 6" id="KW-0949">S-adenosyl-L-methionine</keyword>
<dbReference type="GO" id="GO:0061579">
    <property type="term" value="F:N-acyl homoserine lactone synthase activity"/>
    <property type="evidence" value="ECO:0007669"/>
    <property type="project" value="UniProtKB-UniRule"/>
</dbReference>
<evidence type="ECO:0000256" key="6">
    <source>
        <dbReference type="RuleBase" id="RU361135"/>
    </source>
</evidence>
<keyword evidence="2 6" id="KW-0808">Transferase</keyword>
<name>A0A1I3QXA0_9RHOB</name>
<evidence type="ECO:0000256" key="3">
    <source>
        <dbReference type="ARBA" id="ARBA00022691"/>
    </source>
</evidence>